<dbReference type="InterPro" id="IPR014031">
    <property type="entry name" value="Ketoacyl_synth_C"/>
</dbReference>
<evidence type="ECO:0000259" key="13">
    <source>
        <dbReference type="PROSITE" id="PS52004"/>
    </source>
</evidence>
<dbReference type="InterPro" id="IPR020841">
    <property type="entry name" value="PKS_Beta-ketoAc_synthase_dom"/>
</dbReference>
<dbReference type="InterPro" id="IPR013217">
    <property type="entry name" value="Methyltransf_12"/>
</dbReference>
<keyword evidence="15" id="KW-1185">Reference proteome</keyword>
<dbReference type="Pfam" id="PF02801">
    <property type="entry name" value="Ketoacyl-synt_C"/>
    <property type="match status" value="1"/>
</dbReference>
<dbReference type="PROSITE" id="PS00012">
    <property type="entry name" value="PHOSPHOPANTETHEINE"/>
    <property type="match status" value="1"/>
</dbReference>
<dbReference type="Gene3D" id="3.40.50.720">
    <property type="entry name" value="NAD(P)-binding Rossmann-like Domain"/>
    <property type="match status" value="1"/>
</dbReference>
<dbReference type="SUPFAM" id="SSF53901">
    <property type="entry name" value="Thiolase-like"/>
    <property type="match status" value="1"/>
</dbReference>
<dbReference type="RefSeq" id="WP_004622695.1">
    <property type="nucleotide sequence ID" value="NZ_ACXX02000026.1"/>
</dbReference>
<dbReference type="CDD" id="cd00833">
    <property type="entry name" value="PKS"/>
    <property type="match status" value="1"/>
</dbReference>
<dbReference type="InterPro" id="IPR036291">
    <property type="entry name" value="NAD(P)-bd_dom_sf"/>
</dbReference>
<evidence type="ECO:0000256" key="1">
    <source>
        <dbReference type="ARBA" id="ARBA00003299"/>
    </source>
</evidence>
<evidence type="ECO:0000256" key="6">
    <source>
        <dbReference type="ARBA" id="ARBA00022553"/>
    </source>
</evidence>
<dbReference type="STRING" id="588581.Cpap_0011"/>
<dbReference type="Gene3D" id="3.40.50.150">
    <property type="entry name" value="Vaccinia Virus protein VP39"/>
    <property type="match status" value="1"/>
</dbReference>
<feature type="domain" description="Carrier" evidence="12">
    <location>
        <begin position="451"/>
        <end position="524"/>
    </location>
</feature>
<keyword evidence="10" id="KW-0511">Multifunctional enzyme</keyword>
<dbReference type="GO" id="GO:0031177">
    <property type="term" value="F:phosphopantetheine binding"/>
    <property type="evidence" value="ECO:0007669"/>
    <property type="project" value="InterPro"/>
</dbReference>
<name>F1TIW6_9FIRM</name>
<proteinExistence type="predicted"/>
<comment type="function">
    <text evidence="1">Involved in some intermediate steps for the synthesis of the antibiotic polyketide bacillaene which is involved in secondary metabolism.</text>
</comment>
<evidence type="ECO:0000313" key="15">
    <source>
        <dbReference type="Proteomes" id="UP000003860"/>
    </source>
</evidence>
<sequence>MKINLEAKSNELITVYTDDIPSSIQNIKKYILEQEPKVQLMSADISQQIKELNQFLCQMLWGQLQLMGVFSGKGSIADLKTKGGLIDLYHRWMEESIEVLTKNNYLLYDGETYAATGTTQVDTNLVWKEWDLKKEIWLKDPQIYSQVVLSEATLIALPEILTGKIPATDVIFPNSSMELVERVYQHNVVADYFNEVLADTLVSYVQERIRQDSTVQLRILEIGAGTGGTSAMVFAKLQLYSKHIQEYCYTDISQAFLQHAEKVYGTQNPYLKYRIFNVEEPMAGQGMSAGRYDIVIAANVLHATKNIRQTLQNAKAALKKNGLILLNEITGKSLFSHLTFGLLKGWWLYEDAGLRIPGCPGLSPQTWKAVLESEGFRSVFFPVEEAGALGQQIIAAESNGVVRQKQGLKLGRSPEMPVARLDRPTVPVKRAPVHEPSAAPGKMVTQDLLREKSTAYIKKLIGETLGMPVHKIDSSEPLQKYGIDSILVVKLTDTLRKVFANIGSTLFFEYQTIDDLIQYFMETQKDKLIALVGLEEKEPGRESFGNVGSPGLPPMPALPGYRKTRRSQLPETEPEKPAPSNFIAQDIAIIGLSGRYAGADNVNEFGANLKKGKNCITEIPGDRWDWREYFDQAKGKPGSVYTKWGGFIRDIDKFDPLFFHISPAEAEYMDPQERLFLETCYASIEDAGYTPANLCESGKIGVFAGVMNGNYSSGASYWSIANRVSYLFNFQGPSIAIDTACSSSLTAVHLALESIYSGTSECAIAGGVNLIVDPVHYMRLAAATMLSAGDSCKSFGDQADGFVDGEGVGAIVLKPLARAIEDGDHIYGIIKGSMINAGGKTNGYTVPNPNAQARLISEALQRTKVHARTISYIEAHGTGTALGDPIEIAGLTKAFEKDTTVKQFCAIGSVKSNIGHCESAAGIAGLTKILLQFKYQQLMPSLHSQTLNSNIDFAGTPFVVQQEIAPWKRPVISINGETAEWPRIAGISSFGAGGANAFVVIEEYIPKDQARRSIDILVHNPVIIVLSARNENHLGEQVQRLLSAVHEQQFSKDSLADIAYTLQVGREAMEERLAVIAGSIKELEEKLQGYLEGRDDIPDLYRGQVKRSKETQAIFTADEDMQKAIEAWITKGKYGKLLSLWVDGLSFDWNKLYSSIKPHRISLPTYPFARERYWAAKTATAAPVATSVHPLPHQNTSNLSQQRFTSTFPEAEEAFELMTFEETWQEQVLPDNSSARIKAMVCFLSDSKKQQAAIEAVQALDGQTSVIFISQSTSYRKQSEQAYRISPKDPDTYKDAFKSIREDYGNIDAVLYLWPLEDKKHIRDYSCIVHILQGISFSKLKPSHILLAAQYEDMLERCHLESWIGFERSLGLVMPDTRIAAIMQESEENREPDIKDWLQKLWREMPTPKNSSILYQEGKRYICRIRPTKMQPGNSLLKPGGTYLITGGCGGLGLQLAGHLAKTQHANLILTGRSPMDEKKQMKIKILEDLGGQVLYLQADVCDQARMKEGLSQAKERFGEIRGVVHAAGLAGGGSILDKDISSFEEVLGPKIKGTIILDELLCREPLDFICYFSSSAAILGDFGSCDYAVGNRFLMAYGHYRNNQQPGKTVVINWPLWKEGGMGAKEGDNAEMYLKSSGQRFLETEEGIFMFDRLLAQNDIQHLVLAGQPSRVHRFLGLAGNQSPAQTPDIYKPSGKGRRTEMKGLSLEQCLEWDLKELAGNVLKIPREKLDKEE</sequence>
<gene>
    <name evidence="14" type="ORF">Cpap_0011</name>
</gene>
<dbReference type="InterPro" id="IPR036736">
    <property type="entry name" value="ACP-like_sf"/>
</dbReference>
<evidence type="ECO:0000256" key="5">
    <source>
        <dbReference type="ARBA" id="ARBA00022490"/>
    </source>
</evidence>
<dbReference type="Pfam" id="PF08659">
    <property type="entry name" value="KR"/>
    <property type="match status" value="1"/>
</dbReference>
<dbReference type="Pfam" id="PF00109">
    <property type="entry name" value="ketoacyl-synt"/>
    <property type="match status" value="1"/>
</dbReference>
<dbReference type="PANTHER" id="PTHR43775">
    <property type="entry name" value="FATTY ACID SYNTHASE"/>
    <property type="match status" value="1"/>
</dbReference>
<dbReference type="SMART" id="SM00822">
    <property type="entry name" value="PKS_KR"/>
    <property type="match status" value="1"/>
</dbReference>
<evidence type="ECO:0000256" key="11">
    <source>
        <dbReference type="SAM" id="MobiDB-lite"/>
    </source>
</evidence>
<dbReference type="InterPro" id="IPR018201">
    <property type="entry name" value="Ketoacyl_synth_AS"/>
</dbReference>
<evidence type="ECO:0000256" key="8">
    <source>
        <dbReference type="ARBA" id="ARBA00022737"/>
    </source>
</evidence>
<protein>
    <submittedName>
        <fullName evidence="14">Beta-ketoacyl synthase</fullName>
    </submittedName>
</protein>
<evidence type="ECO:0000256" key="3">
    <source>
        <dbReference type="ARBA" id="ARBA00004789"/>
    </source>
</evidence>
<evidence type="ECO:0000256" key="9">
    <source>
        <dbReference type="ARBA" id="ARBA00022857"/>
    </source>
</evidence>
<dbReference type="CDD" id="cd02440">
    <property type="entry name" value="AdoMet_MTases"/>
    <property type="match status" value="1"/>
</dbReference>
<dbReference type="PANTHER" id="PTHR43775:SF37">
    <property type="entry name" value="SI:DKEY-61P9.11"/>
    <property type="match status" value="1"/>
</dbReference>
<dbReference type="GO" id="GO:0004315">
    <property type="term" value="F:3-oxoacyl-[acyl-carrier-protein] synthase activity"/>
    <property type="evidence" value="ECO:0007669"/>
    <property type="project" value="InterPro"/>
</dbReference>
<dbReference type="Proteomes" id="UP000003860">
    <property type="component" value="Unassembled WGS sequence"/>
</dbReference>
<dbReference type="InterPro" id="IPR050091">
    <property type="entry name" value="PKS_NRPS_Biosynth_Enz"/>
</dbReference>
<dbReference type="SMART" id="SM00823">
    <property type="entry name" value="PKS_PP"/>
    <property type="match status" value="1"/>
</dbReference>
<dbReference type="Pfam" id="PF22336">
    <property type="entry name" value="RhiE-like_linker"/>
    <property type="match status" value="1"/>
</dbReference>
<dbReference type="PROSITE" id="PS00606">
    <property type="entry name" value="KS3_1"/>
    <property type="match status" value="1"/>
</dbReference>
<dbReference type="Gene3D" id="1.10.1240.100">
    <property type="match status" value="1"/>
</dbReference>
<dbReference type="GO" id="GO:0071770">
    <property type="term" value="P:DIM/DIP cell wall layer assembly"/>
    <property type="evidence" value="ECO:0007669"/>
    <property type="project" value="TreeGrafter"/>
</dbReference>
<dbReference type="Pfam" id="PF00550">
    <property type="entry name" value="PP-binding"/>
    <property type="match status" value="1"/>
</dbReference>
<keyword evidence="9" id="KW-0521">NADP</keyword>
<dbReference type="SUPFAM" id="SSF53335">
    <property type="entry name" value="S-adenosyl-L-methionine-dependent methyltransferases"/>
    <property type="match status" value="1"/>
</dbReference>
<dbReference type="Gene3D" id="3.40.47.10">
    <property type="match status" value="1"/>
</dbReference>
<dbReference type="InterPro" id="IPR054514">
    <property type="entry name" value="RhiE-like_linker"/>
</dbReference>
<dbReference type="PROSITE" id="PS52004">
    <property type="entry name" value="KS3_2"/>
    <property type="match status" value="1"/>
</dbReference>
<dbReference type="GO" id="GO:0006633">
    <property type="term" value="P:fatty acid biosynthetic process"/>
    <property type="evidence" value="ECO:0007669"/>
    <property type="project" value="InterPro"/>
</dbReference>
<dbReference type="InterPro" id="IPR014030">
    <property type="entry name" value="Ketoacyl_synth_N"/>
</dbReference>
<evidence type="ECO:0000256" key="10">
    <source>
        <dbReference type="ARBA" id="ARBA00023268"/>
    </source>
</evidence>
<keyword evidence="8" id="KW-0677">Repeat</keyword>
<dbReference type="PROSITE" id="PS50075">
    <property type="entry name" value="CARRIER"/>
    <property type="match status" value="1"/>
</dbReference>
<dbReference type="FunFam" id="3.40.47.10:FF:000019">
    <property type="entry name" value="Polyketide synthase type I"/>
    <property type="match status" value="1"/>
</dbReference>
<dbReference type="SMART" id="SM00825">
    <property type="entry name" value="PKS_KS"/>
    <property type="match status" value="1"/>
</dbReference>
<dbReference type="SUPFAM" id="SSF47336">
    <property type="entry name" value="ACP-like"/>
    <property type="match status" value="1"/>
</dbReference>
<dbReference type="GO" id="GO:0004312">
    <property type="term" value="F:fatty acid synthase activity"/>
    <property type="evidence" value="ECO:0007669"/>
    <property type="project" value="TreeGrafter"/>
</dbReference>
<dbReference type="InterPro" id="IPR029063">
    <property type="entry name" value="SAM-dependent_MTases_sf"/>
</dbReference>
<dbReference type="InterPro" id="IPR016039">
    <property type="entry name" value="Thiolase-like"/>
</dbReference>
<dbReference type="eggNOG" id="COG3321">
    <property type="taxonomic scope" value="Bacteria"/>
</dbReference>
<dbReference type="InterPro" id="IPR009081">
    <property type="entry name" value="PP-bd_ACP"/>
</dbReference>
<feature type="non-terminal residue" evidence="14">
    <location>
        <position position="1735"/>
    </location>
</feature>
<dbReference type="InterPro" id="IPR020806">
    <property type="entry name" value="PKS_PP-bd"/>
</dbReference>
<keyword evidence="4" id="KW-0596">Phosphopantetheine</keyword>
<dbReference type="eggNOG" id="COG4221">
    <property type="taxonomic scope" value="Bacteria"/>
</dbReference>
<dbReference type="FunFam" id="3.40.50.150:FF:000650">
    <property type="entry name" value="Polyketide synthase RzxC"/>
    <property type="match status" value="1"/>
</dbReference>
<comment type="pathway">
    <text evidence="3">Antibiotic biosynthesis; bacillaene biosynthesis.</text>
</comment>
<dbReference type="InterPro" id="IPR013968">
    <property type="entry name" value="PKS_KR"/>
</dbReference>
<accession>F1TIW6</accession>
<organism evidence="14 15">
    <name type="scientific">Ruminiclostridium papyrosolvens DSM 2782</name>
    <dbReference type="NCBI Taxonomy" id="588581"/>
    <lineage>
        <taxon>Bacteria</taxon>
        <taxon>Bacillati</taxon>
        <taxon>Bacillota</taxon>
        <taxon>Clostridia</taxon>
        <taxon>Eubacteriales</taxon>
        <taxon>Oscillospiraceae</taxon>
        <taxon>Ruminiclostridium</taxon>
    </lineage>
</organism>
<evidence type="ECO:0000256" key="7">
    <source>
        <dbReference type="ARBA" id="ARBA00022679"/>
    </source>
</evidence>
<dbReference type="EMBL" id="ACXX02000026">
    <property type="protein sequence ID" value="EGD45652.1"/>
    <property type="molecule type" value="Genomic_DNA"/>
</dbReference>
<reference evidence="14" key="2">
    <citation type="submission" date="2011-01" db="EMBL/GenBank/DDBJ databases">
        <title>The Non-contiguous Finished genome of Clostridium papyrosolvens.</title>
        <authorList>
            <person name="Lucas S."/>
            <person name="Copeland A."/>
            <person name="Lapidus A."/>
            <person name="Cheng J.-F."/>
            <person name="Goodwin L."/>
            <person name="Pitluck S."/>
            <person name="Misra M."/>
            <person name="Chertkov O."/>
            <person name="Detter J.C."/>
            <person name="Han C."/>
            <person name="Tapia R."/>
            <person name="Land M."/>
            <person name="Hauser L."/>
            <person name="Kyrpides N."/>
            <person name="Ivanova N."/>
            <person name="Pagani I."/>
            <person name="Mouttaki H."/>
            <person name="He Z."/>
            <person name="Zhou J."/>
            <person name="Hemme C.L."/>
            <person name="Woyke T."/>
        </authorList>
    </citation>
    <scope>NUCLEOTIDE SEQUENCE [LARGE SCALE GENOMIC DNA]</scope>
    <source>
        <strain evidence="14">DSM 2782</strain>
    </source>
</reference>
<evidence type="ECO:0000313" key="14">
    <source>
        <dbReference type="EMBL" id="EGD45652.1"/>
    </source>
</evidence>
<dbReference type="CDD" id="cd08953">
    <property type="entry name" value="KR_2_SDR_x"/>
    <property type="match status" value="1"/>
</dbReference>
<dbReference type="OrthoDB" id="2203190at2"/>
<dbReference type="Gene3D" id="1.10.1200.10">
    <property type="entry name" value="ACP-like"/>
    <property type="match status" value="1"/>
</dbReference>
<evidence type="ECO:0000259" key="12">
    <source>
        <dbReference type="PROSITE" id="PS50075"/>
    </source>
</evidence>
<dbReference type="GO" id="GO:0005737">
    <property type="term" value="C:cytoplasm"/>
    <property type="evidence" value="ECO:0007669"/>
    <property type="project" value="UniProtKB-SubCell"/>
</dbReference>
<feature type="region of interest" description="Disordered" evidence="11">
    <location>
        <begin position="540"/>
        <end position="577"/>
    </location>
</feature>
<reference evidence="14" key="1">
    <citation type="submission" date="2009-07" db="EMBL/GenBank/DDBJ databases">
        <authorList>
            <consortium name="US DOE Joint Genome Institute (JGI-PGF)"/>
            <person name="Lucas S."/>
            <person name="Copeland A."/>
            <person name="Lapidus A."/>
            <person name="Glavina del Rio T."/>
            <person name="Tice H."/>
            <person name="Bruce D."/>
            <person name="Goodwin L."/>
            <person name="Pitluck S."/>
            <person name="Larimer F."/>
            <person name="Land M.L."/>
            <person name="Mouttaki H."/>
            <person name="He Z."/>
            <person name="Zhou J."/>
            <person name="Hemme C.L."/>
        </authorList>
    </citation>
    <scope>NUCLEOTIDE SEQUENCE [LARGE SCALE GENOMIC DNA]</scope>
    <source>
        <strain evidence="14">DSM 2782</strain>
    </source>
</reference>
<comment type="subcellular location">
    <subcellularLocation>
        <location evidence="2">Cytoplasm</location>
    </subcellularLocation>
</comment>
<keyword evidence="7" id="KW-0808">Transferase</keyword>
<dbReference type="Pfam" id="PF08242">
    <property type="entry name" value="Methyltransf_12"/>
    <property type="match status" value="1"/>
</dbReference>
<dbReference type="SUPFAM" id="SSF51735">
    <property type="entry name" value="NAD(P)-binding Rossmann-fold domains"/>
    <property type="match status" value="1"/>
</dbReference>
<keyword evidence="5" id="KW-0963">Cytoplasm</keyword>
<dbReference type="InterPro" id="IPR006162">
    <property type="entry name" value="Ppantetheine_attach_site"/>
</dbReference>
<keyword evidence="6" id="KW-0597">Phosphoprotein</keyword>
<dbReference type="eggNOG" id="COG2227">
    <property type="taxonomic scope" value="Bacteria"/>
</dbReference>
<evidence type="ECO:0000256" key="4">
    <source>
        <dbReference type="ARBA" id="ARBA00022450"/>
    </source>
</evidence>
<dbReference type="InterPro" id="IPR057326">
    <property type="entry name" value="KR_dom"/>
</dbReference>
<comment type="caution">
    <text evidence="14">The sequence shown here is derived from an EMBL/GenBank/DDBJ whole genome shotgun (WGS) entry which is preliminary data.</text>
</comment>
<feature type="domain" description="Ketosynthase family 3 (KS3)" evidence="13">
    <location>
        <begin position="584"/>
        <end position="1003"/>
    </location>
</feature>
<dbReference type="GO" id="GO:0005886">
    <property type="term" value="C:plasma membrane"/>
    <property type="evidence" value="ECO:0007669"/>
    <property type="project" value="TreeGrafter"/>
</dbReference>
<evidence type="ECO:0000256" key="2">
    <source>
        <dbReference type="ARBA" id="ARBA00004496"/>
    </source>
</evidence>